<reference evidence="2" key="1">
    <citation type="submission" date="2018-05" db="EMBL/GenBank/DDBJ databases">
        <authorList>
            <person name="Lanie J.A."/>
            <person name="Ng W.-L."/>
            <person name="Kazmierczak K.M."/>
            <person name="Andrzejewski T.M."/>
            <person name="Davidsen T.M."/>
            <person name="Wayne K.J."/>
            <person name="Tettelin H."/>
            <person name="Glass J.I."/>
            <person name="Rusch D."/>
            <person name="Podicherti R."/>
            <person name="Tsui H.-C.T."/>
            <person name="Winkler M.E."/>
        </authorList>
    </citation>
    <scope>NUCLEOTIDE SEQUENCE</scope>
</reference>
<dbReference type="EMBL" id="UINC01027082">
    <property type="protein sequence ID" value="SVB05708.1"/>
    <property type="molecule type" value="Genomic_DNA"/>
</dbReference>
<feature type="transmembrane region" description="Helical" evidence="1">
    <location>
        <begin position="228"/>
        <end position="249"/>
    </location>
</feature>
<evidence type="ECO:0000313" key="2">
    <source>
        <dbReference type="EMBL" id="SVB05708.1"/>
    </source>
</evidence>
<evidence type="ECO:0000256" key="1">
    <source>
        <dbReference type="SAM" id="Phobius"/>
    </source>
</evidence>
<dbReference type="AlphaFoldDB" id="A0A382AW91"/>
<dbReference type="InterPro" id="IPR019088">
    <property type="entry name" value="CHP02186-rel_TM"/>
</dbReference>
<sequence length="252" mass="29239">MLKNSNKIFLFVIIVITVSSKSILGDQAYFDLSDNEIEIQTNFNGKEVIIFGLTDPKFETILVIKGPSKNIKVQKKERLFGLWINTKRIIYKNLPSIFFIASSSPINEILNEETIIKKALYFEQMLINLITQRNFNYNENNKAEIWNNKLIKIKKEKNFYKEYKIKIVDNKLFQTRVFFPANTIPGTYDINIYQIHNKIIVNEKNKKILVKKTGVGNKIFNLAHNQPATYGIICIFFAIFAGIIAATAFRRL</sequence>
<protein>
    <recommendedName>
        <fullName evidence="3">Transmembrane protein</fullName>
    </recommendedName>
</protein>
<name>A0A382AW91_9ZZZZ</name>
<gene>
    <name evidence="2" type="ORF">METZ01_LOCUS158562</name>
</gene>
<keyword evidence="1" id="KW-0472">Membrane</keyword>
<keyword evidence="1" id="KW-0812">Transmembrane</keyword>
<keyword evidence="1" id="KW-1133">Transmembrane helix</keyword>
<evidence type="ECO:0008006" key="3">
    <source>
        <dbReference type="Google" id="ProtNLM"/>
    </source>
</evidence>
<dbReference type="Pfam" id="PF09608">
    <property type="entry name" value="Alph_Pro_TM"/>
    <property type="match status" value="1"/>
</dbReference>
<accession>A0A382AW91</accession>
<organism evidence="2">
    <name type="scientific">marine metagenome</name>
    <dbReference type="NCBI Taxonomy" id="408172"/>
    <lineage>
        <taxon>unclassified sequences</taxon>
        <taxon>metagenomes</taxon>
        <taxon>ecological metagenomes</taxon>
    </lineage>
</organism>
<proteinExistence type="predicted"/>